<dbReference type="GO" id="GO:0008818">
    <property type="term" value="F:cobalamin 5'-phosphate synthase activity"/>
    <property type="evidence" value="ECO:0007669"/>
    <property type="project" value="UniProtKB-UniRule"/>
</dbReference>
<keyword evidence="7 19" id="KW-1003">Cell membrane</keyword>
<evidence type="ECO:0000256" key="12">
    <source>
        <dbReference type="ARBA" id="ARBA00022989"/>
    </source>
</evidence>
<evidence type="ECO:0000256" key="4">
    <source>
        <dbReference type="ARBA" id="ARBA00010561"/>
    </source>
</evidence>
<evidence type="ECO:0000256" key="15">
    <source>
        <dbReference type="ARBA" id="ARBA00032605"/>
    </source>
</evidence>
<evidence type="ECO:0000313" key="21">
    <source>
        <dbReference type="EMBL" id="SEG85072.1"/>
    </source>
</evidence>
<dbReference type="AlphaFoldDB" id="A0A1H6DIQ4"/>
<feature type="transmembrane region" description="Helical" evidence="19">
    <location>
        <begin position="28"/>
        <end position="49"/>
    </location>
</feature>
<organism evidence="21 22">
    <name type="scientific">Nonomuraea solani</name>
    <dbReference type="NCBI Taxonomy" id="1144553"/>
    <lineage>
        <taxon>Bacteria</taxon>
        <taxon>Bacillati</taxon>
        <taxon>Actinomycetota</taxon>
        <taxon>Actinomycetes</taxon>
        <taxon>Streptosporangiales</taxon>
        <taxon>Streptosporangiaceae</taxon>
        <taxon>Nonomuraea</taxon>
    </lineage>
</organism>
<proteinExistence type="inferred from homology"/>
<dbReference type="PANTHER" id="PTHR34148:SF1">
    <property type="entry name" value="ADENOSYLCOBINAMIDE-GDP RIBAZOLETRANSFERASE"/>
    <property type="match status" value="1"/>
</dbReference>
<feature type="compositionally biased region" description="Low complexity" evidence="20">
    <location>
        <begin position="340"/>
        <end position="351"/>
    </location>
</feature>
<evidence type="ECO:0000256" key="13">
    <source>
        <dbReference type="ARBA" id="ARBA00023136"/>
    </source>
</evidence>
<keyword evidence="9 19" id="KW-0808">Transferase</keyword>
<dbReference type="InterPro" id="IPR003805">
    <property type="entry name" value="CobS"/>
</dbReference>
<evidence type="ECO:0000256" key="14">
    <source>
        <dbReference type="ARBA" id="ARBA00025228"/>
    </source>
</evidence>
<name>A0A1H6DIQ4_9ACTN</name>
<comment type="catalytic activity">
    <reaction evidence="18 19">
        <text>alpha-ribazole 5'-phosphate + adenosylcob(III)inamide-GDP = adenosylcob(III)alamin 5'-phosphate + GMP + H(+)</text>
        <dbReference type="Rhea" id="RHEA:23560"/>
        <dbReference type="ChEBI" id="CHEBI:15378"/>
        <dbReference type="ChEBI" id="CHEBI:57918"/>
        <dbReference type="ChEBI" id="CHEBI:58115"/>
        <dbReference type="ChEBI" id="CHEBI:60487"/>
        <dbReference type="ChEBI" id="CHEBI:60493"/>
        <dbReference type="EC" id="2.7.8.26"/>
    </reaction>
</comment>
<dbReference type="Proteomes" id="UP000236732">
    <property type="component" value="Unassembled WGS sequence"/>
</dbReference>
<comment type="similarity">
    <text evidence="4 19">Belongs to the CobS family.</text>
</comment>
<comment type="cofactor">
    <cofactor evidence="1 19">
        <name>Mg(2+)</name>
        <dbReference type="ChEBI" id="CHEBI:18420"/>
    </cofactor>
</comment>
<evidence type="ECO:0000256" key="10">
    <source>
        <dbReference type="ARBA" id="ARBA00022692"/>
    </source>
</evidence>
<dbReference type="PANTHER" id="PTHR34148">
    <property type="entry name" value="ADENOSYLCOBINAMIDE-GDP RIBAZOLETRANSFERASE"/>
    <property type="match status" value="1"/>
</dbReference>
<keyword evidence="13 19" id="KW-0472">Membrane</keyword>
<evidence type="ECO:0000256" key="7">
    <source>
        <dbReference type="ARBA" id="ARBA00022475"/>
    </source>
</evidence>
<evidence type="ECO:0000256" key="19">
    <source>
        <dbReference type="HAMAP-Rule" id="MF_00719"/>
    </source>
</evidence>
<dbReference type="GO" id="GO:0051073">
    <property type="term" value="F:adenosylcobinamide-GDP ribazoletransferase activity"/>
    <property type="evidence" value="ECO:0007669"/>
    <property type="project" value="UniProtKB-UniRule"/>
</dbReference>
<dbReference type="GO" id="GO:0005886">
    <property type="term" value="C:plasma membrane"/>
    <property type="evidence" value="ECO:0007669"/>
    <property type="project" value="UniProtKB-SubCell"/>
</dbReference>
<evidence type="ECO:0000256" key="9">
    <source>
        <dbReference type="ARBA" id="ARBA00022679"/>
    </source>
</evidence>
<feature type="transmembrane region" description="Helical" evidence="19">
    <location>
        <begin position="172"/>
        <end position="189"/>
    </location>
</feature>
<dbReference type="RefSeq" id="WP_160150355.1">
    <property type="nucleotide sequence ID" value="NZ_FNVT01000005.1"/>
</dbReference>
<dbReference type="Pfam" id="PF02654">
    <property type="entry name" value="CobS"/>
    <property type="match status" value="2"/>
</dbReference>
<comment type="pathway">
    <text evidence="3 19">Cofactor biosynthesis; adenosylcobalamin biosynthesis; adenosylcobalamin from cob(II)yrinate a,c-diamide: step 7/7.</text>
</comment>
<evidence type="ECO:0000256" key="2">
    <source>
        <dbReference type="ARBA" id="ARBA00004651"/>
    </source>
</evidence>
<dbReference type="HAMAP" id="MF_00719">
    <property type="entry name" value="CobS"/>
    <property type="match status" value="1"/>
</dbReference>
<comment type="subcellular location">
    <subcellularLocation>
        <location evidence="2 19">Cell membrane</location>
        <topology evidence="2 19">Multi-pass membrane protein</topology>
    </subcellularLocation>
</comment>
<evidence type="ECO:0000256" key="17">
    <source>
        <dbReference type="ARBA" id="ARBA00048623"/>
    </source>
</evidence>
<protein>
    <recommendedName>
        <fullName evidence="6 19">Adenosylcobinamide-GDP ribazoletransferase</fullName>
        <ecNumber evidence="5 19">2.7.8.26</ecNumber>
    </recommendedName>
    <alternativeName>
        <fullName evidence="16 19">Cobalamin synthase</fullName>
    </alternativeName>
    <alternativeName>
        <fullName evidence="15 19">Cobalamin-5'-phosphate synthase</fullName>
    </alternativeName>
</protein>
<feature type="transmembrane region" description="Helical" evidence="19">
    <location>
        <begin position="403"/>
        <end position="426"/>
    </location>
</feature>
<comment type="function">
    <text evidence="14 19">Joins adenosylcobinamide-GDP and alpha-ribazole to generate adenosylcobalamin (Ado-cobalamin). Also synthesizes adenosylcobalamin 5'-phosphate from adenosylcobinamide-GDP and alpha-ribazole 5'-phosphate.</text>
</comment>
<evidence type="ECO:0000256" key="5">
    <source>
        <dbReference type="ARBA" id="ARBA00013200"/>
    </source>
</evidence>
<evidence type="ECO:0000256" key="8">
    <source>
        <dbReference type="ARBA" id="ARBA00022573"/>
    </source>
</evidence>
<gene>
    <name evidence="19" type="primary">cobS</name>
    <name evidence="21" type="ORF">SAMN05444920_105462</name>
</gene>
<dbReference type="GO" id="GO:0009236">
    <property type="term" value="P:cobalamin biosynthetic process"/>
    <property type="evidence" value="ECO:0007669"/>
    <property type="project" value="UniProtKB-UniRule"/>
</dbReference>
<accession>A0A1H6DIQ4</accession>
<dbReference type="EC" id="2.7.8.26" evidence="5 19"/>
<evidence type="ECO:0000256" key="20">
    <source>
        <dbReference type="SAM" id="MobiDB-lite"/>
    </source>
</evidence>
<evidence type="ECO:0000313" key="22">
    <source>
        <dbReference type="Proteomes" id="UP000236732"/>
    </source>
</evidence>
<evidence type="ECO:0000256" key="3">
    <source>
        <dbReference type="ARBA" id="ARBA00004663"/>
    </source>
</evidence>
<comment type="catalytic activity">
    <reaction evidence="17 19">
        <text>alpha-ribazole + adenosylcob(III)inamide-GDP = adenosylcob(III)alamin + GMP + H(+)</text>
        <dbReference type="Rhea" id="RHEA:16049"/>
        <dbReference type="ChEBI" id="CHEBI:10329"/>
        <dbReference type="ChEBI" id="CHEBI:15378"/>
        <dbReference type="ChEBI" id="CHEBI:18408"/>
        <dbReference type="ChEBI" id="CHEBI:58115"/>
        <dbReference type="ChEBI" id="CHEBI:60487"/>
        <dbReference type="EC" id="2.7.8.26"/>
    </reaction>
</comment>
<evidence type="ECO:0000256" key="16">
    <source>
        <dbReference type="ARBA" id="ARBA00032853"/>
    </source>
</evidence>
<evidence type="ECO:0000256" key="6">
    <source>
        <dbReference type="ARBA" id="ARBA00015850"/>
    </source>
</evidence>
<keyword evidence="22" id="KW-1185">Reference proteome</keyword>
<keyword evidence="11 19" id="KW-0460">Magnesium</keyword>
<evidence type="ECO:0000256" key="18">
    <source>
        <dbReference type="ARBA" id="ARBA00049504"/>
    </source>
</evidence>
<keyword evidence="8 19" id="KW-0169">Cobalamin biosynthesis</keyword>
<feature type="transmembrane region" description="Helical" evidence="19">
    <location>
        <begin position="105"/>
        <end position="123"/>
    </location>
</feature>
<evidence type="ECO:0000256" key="11">
    <source>
        <dbReference type="ARBA" id="ARBA00022842"/>
    </source>
</evidence>
<sequence>MRLVHGLRFAVGTLSIFPVRVERVDREIAGQAMALAPAVGLALGLVAGLPSLLPLPPLLGAALALGLLALLTRGLHLDGLADLADGLGSGKPAPQALDIMKKSDIGPFGVITLVFTLLIQTTALASAGYAALVTACVAGRLTLTWACRSGVPAARPDGLGAMVAGTVRRSTAWLVTLTALLATAALGLLPTPATTLLKGTGPTGLELSAGAGPSGHALPARAVPSGLGIPAETGPDWPRLPAETRPDWPRLPAETRPSGHELPTNAAPSGLELASGTGPAGLGLPSRAGPGEPGLHTEAEPEGPGLRGKAEPGGPELPADARPSRLKLSAAAGPNGFGLPGEAEPGGPELPENARPGRLKLPAAAEPNGHGLSAKAAPGGLGLPAEAKPNWLRLPAEAGPTGLGVPGVVAAPVALLAGLAAALLLLRHARRRLGGITGDVLGALVETATATTLVATVILF</sequence>
<dbReference type="EMBL" id="FNVT01000005">
    <property type="protein sequence ID" value="SEG85072.1"/>
    <property type="molecule type" value="Genomic_DNA"/>
</dbReference>
<dbReference type="UniPathway" id="UPA00148">
    <property type="reaction ID" value="UER00238"/>
</dbReference>
<dbReference type="OrthoDB" id="9794223at2"/>
<feature type="region of interest" description="Disordered" evidence="20">
    <location>
        <begin position="230"/>
        <end position="356"/>
    </location>
</feature>
<reference evidence="21 22" key="1">
    <citation type="submission" date="2016-10" db="EMBL/GenBank/DDBJ databases">
        <authorList>
            <person name="de Groot N.N."/>
        </authorList>
    </citation>
    <scope>NUCLEOTIDE SEQUENCE [LARGE SCALE GENOMIC DNA]</scope>
    <source>
        <strain evidence="21 22">CGMCC 4.7037</strain>
    </source>
</reference>
<keyword evidence="12 19" id="KW-1133">Transmembrane helix</keyword>
<keyword evidence="10 19" id="KW-0812">Transmembrane</keyword>
<evidence type="ECO:0000256" key="1">
    <source>
        <dbReference type="ARBA" id="ARBA00001946"/>
    </source>
</evidence>